<evidence type="ECO:0000256" key="2">
    <source>
        <dbReference type="ARBA" id="ARBA00022692"/>
    </source>
</evidence>
<evidence type="ECO:0000256" key="3">
    <source>
        <dbReference type="ARBA" id="ARBA00022729"/>
    </source>
</evidence>
<keyword evidence="10" id="KW-1185">Reference proteome</keyword>
<accession>A0ABD2Y7A2</accession>
<dbReference type="InterPro" id="IPR009606">
    <property type="entry name" value="DEAL/Modifying_wall_lignin1/2"/>
</dbReference>
<feature type="transmembrane region" description="Helical" evidence="8">
    <location>
        <begin position="71"/>
        <end position="89"/>
    </location>
</feature>
<dbReference type="EMBL" id="JBJUIK010000015">
    <property type="protein sequence ID" value="KAL3501769.1"/>
    <property type="molecule type" value="Genomic_DNA"/>
</dbReference>
<evidence type="ECO:0000256" key="6">
    <source>
        <dbReference type="ARBA" id="ARBA00029467"/>
    </source>
</evidence>
<reference evidence="9 10" key="1">
    <citation type="submission" date="2024-11" db="EMBL/GenBank/DDBJ databases">
        <title>A near-complete genome assembly of Cinchona calisaya.</title>
        <authorList>
            <person name="Lian D.C."/>
            <person name="Zhao X.W."/>
            <person name="Wei L."/>
        </authorList>
    </citation>
    <scope>NUCLEOTIDE SEQUENCE [LARGE SCALE GENOMIC DNA]</scope>
    <source>
        <tissue evidence="9">Nenye</tissue>
    </source>
</reference>
<keyword evidence="4 8" id="KW-1133">Transmembrane helix</keyword>
<evidence type="ECO:0000313" key="10">
    <source>
        <dbReference type="Proteomes" id="UP001630127"/>
    </source>
</evidence>
<dbReference type="GO" id="GO:0012505">
    <property type="term" value="C:endomembrane system"/>
    <property type="evidence" value="ECO:0007669"/>
    <property type="project" value="UniProtKB-SubCell"/>
</dbReference>
<feature type="transmembrane region" description="Helical" evidence="8">
    <location>
        <begin position="207"/>
        <end position="228"/>
    </location>
</feature>
<evidence type="ECO:0000256" key="5">
    <source>
        <dbReference type="ARBA" id="ARBA00023136"/>
    </source>
</evidence>
<protein>
    <submittedName>
        <fullName evidence="9">Uncharacterized protein</fullName>
    </submittedName>
</protein>
<dbReference type="AlphaFoldDB" id="A0ABD2Y7A2"/>
<dbReference type="Pfam" id="PF06749">
    <property type="entry name" value="DUF1218"/>
    <property type="match status" value="1"/>
</dbReference>
<proteinExistence type="inferred from homology"/>
<dbReference type="PANTHER" id="PTHR31769">
    <property type="entry name" value="OS07G0462200 PROTEIN-RELATED"/>
    <property type="match status" value="1"/>
</dbReference>
<evidence type="ECO:0000256" key="7">
    <source>
        <dbReference type="SAM" id="MobiDB-lite"/>
    </source>
</evidence>
<keyword evidence="3" id="KW-0732">Signal</keyword>
<feature type="transmembrane region" description="Helical" evidence="8">
    <location>
        <begin position="159"/>
        <end position="181"/>
    </location>
</feature>
<comment type="caution">
    <text evidence="9">The sequence shown here is derived from an EMBL/GenBank/DDBJ whole genome shotgun (WGS) entry which is preliminary data.</text>
</comment>
<dbReference type="InterPro" id="IPR052222">
    <property type="entry name" value="DESIGUAL"/>
</dbReference>
<feature type="transmembrane region" description="Helical" evidence="8">
    <location>
        <begin position="118"/>
        <end position="138"/>
    </location>
</feature>
<comment type="similarity">
    <text evidence="6">Belongs to the DESIGUAL family.</text>
</comment>
<evidence type="ECO:0000256" key="4">
    <source>
        <dbReference type="ARBA" id="ARBA00022989"/>
    </source>
</evidence>
<evidence type="ECO:0000256" key="8">
    <source>
        <dbReference type="SAM" id="Phobius"/>
    </source>
</evidence>
<keyword evidence="5 8" id="KW-0472">Membrane</keyword>
<sequence>MDKKCYYTVEVSTDLENSRKSSIKNKIYRPFFGLLFEVPRTPILTEEDDPSNKAYYIEKETAGKWEFSYQFLQLLLLFTSLPFIFAVGAELRRNTAKVVVDNEAIYTYCAYGSDASTVYGLSAFGSLLISQTILIGVTKCLCVREGKMTATGKSTTCAVFFYIFSWISFLGAEACLLAGSIRNSYHSKYRAIFGAGDLFCVSLPKGVFVAGAALTLLSMIGSIFYYWAHAKSDTDECEKQNSEGLGMSTTHIMQKQQKPKGEKQSSGELVISTHHIMDNQQQSNEEKQSSERLAMTALHFMENQQQPKDNQFEKI</sequence>
<organism evidence="9 10">
    <name type="scientific">Cinchona calisaya</name>
    <dbReference type="NCBI Taxonomy" id="153742"/>
    <lineage>
        <taxon>Eukaryota</taxon>
        <taxon>Viridiplantae</taxon>
        <taxon>Streptophyta</taxon>
        <taxon>Embryophyta</taxon>
        <taxon>Tracheophyta</taxon>
        <taxon>Spermatophyta</taxon>
        <taxon>Magnoliopsida</taxon>
        <taxon>eudicotyledons</taxon>
        <taxon>Gunneridae</taxon>
        <taxon>Pentapetalae</taxon>
        <taxon>asterids</taxon>
        <taxon>lamiids</taxon>
        <taxon>Gentianales</taxon>
        <taxon>Rubiaceae</taxon>
        <taxon>Cinchonoideae</taxon>
        <taxon>Cinchoneae</taxon>
        <taxon>Cinchona</taxon>
    </lineage>
</organism>
<comment type="subcellular location">
    <subcellularLocation>
        <location evidence="1">Endomembrane system</location>
        <topology evidence="1">Multi-pass membrane protein</topology>
    </subcellularLocation>
</comment>
<feature type="region of interest" description="Disordered" evidence="7">
    <location>
        <begin position="277"/>
        <end position="315"/>
    </location>
</feature>
<name>A0ABD2Y7A2_9GENT</name>
<evidence type="ECO:0000313" key="9">
    <source>
        <dbReference type="EMBL" id="KAL3501769.1"/>
    </source>
</evidence>
<evidence type="ECO:0000256" key="1">
    <source>
        <dbReference type="ARBA" id="ARBA00004127"/>
    </source>
</evidence>
<dbReference type="Proteomes" id="UP001630127">
    <property type="component" value="Unassembled WGS sequence"/>
</dbReference>
<gene>
    <name evidence="9" type="ORF">ACH5RR_036218</name>
</gene>
<keyword evidence="2 8" id="KW-0812">Transmembrane</keyword>